<evidence type="ECO:0000259" key="3">
    <source>
        <dbReference type="Pfam" id="PF19289"/>
    </source>
</evidence>
<dbReference type="AlphaFoldDB" id="A0A4Q7VSA9"/>
<evidence type="ECO:0000313" key="6">
    <source>
        <dbReference type="Proteomes" id="UP000293398"/>
    </source>
</evidence>
<keyword evidence="6" id="KW-1185">Reference proteome</keyword>
<dbReference type="NCBIfam" id="NF008268">
    <property type="entry name" value="PRK11040.1"/>
    <property type="match status" value="1"/>
</dbReference>
<dbReference type="InterPro" id="IPR036059">
    <property type="entry name" value="TldD/PmbA_sf"/>
</dbReference>
<feature type="domain" description="Metalloprotease TldD/E C-terminal" evidence="3">
    <location>
        <begin position="242"/>
        <end position="454"/>
    </location>
</feature>
<dbReference type="Pfam" id="PF19289">
    <property type="entry name" value="PmbA_TldD_3rd"/>
    <property type="match status" value="1"/>
</dbReference>
<dbReference type="PANTHER" id="PTHR43421:SF1">
    <property type="entry name" value="METALLOPROTEASE PMBA"/>
    <property type="match status" value="1"/>
</dbReference>
<organism evidence="5 6">
    <name type="scientific">Advenella incenata</name>
    <dbReference type="NCBI Taxonomy" id="267800"/>
    <lineage>
        <taxon>Bacteria</taxon>
        <taxon>Pseudomonadati</taxon>
        <taxon>Pseudomonadota</taxon>
        <taxon>Betaproteobacteria</taxon>
        <taxon>Burkholderiales</taxon>
        <taxon>Alcaligenaceae</taxon>
    </lineage>
</organism>
<dbReference type="Pfam" id="PF19290">
    <property type="entry name" value="PmbA_TldD_2nd"/>
    <property type="match status" value="1"/>
</dbReference>
<gene>
    <name evidence="5" type="ORF">EV681_1216</name>
</gene>
<dbReference type="InterPro" id="IPR002510">
    <property type="entry name" value="Metalloprtase-TldD/E_N"/>
</dbReference>
<reference evidence="5 6" key="1">
    <citation type="submission" date="2019-02" db="EMBL/GenBank/DDBJ databases">
        <title>Genomic Encyclopedia of Type Strains, Phase IV (KMG-IV): sequencing the most valuable type-strain genomes for metagenomic binning, comparative biology and taxonomic classification.</title>
        <authorList>
            <person name="Goeker M."/>
        </authorList>
    </citation>
    <scope>NUCLEOTIDE SEQUENCE [LARGE SCALE GENOMIC DNA]</scope>
    <source>
        <strain evidence="5 6">DSM 23814</strain>
    </source>
</reference>
<dbReference type="GO" id="GO:0008237">
    <property type="term" value="F:metallopeptidase activity"/>
    <property type="evidence" value="ECO:0007669"/>
    <property type="project" value="InterPro"/>
</dbReference>
<comment type="caution">
    <text evidence="5">The sequence shown here is derived from an EMBL/GenBank/DDBJ whole genome shotgun (WGS) entry which is preliminary data.</text>
</comment>
<sequence length="455" mass="48556">MNSRLKPKTSMPHTQPDFEELVQLALSHAKKQGASDAAAEVSESGGLSVSVRKGNIETVEKTQDRSLGVTVYAGNARGSASTSDLSAAAIRETVQAAWNIAKYTANDEAAGLPDEADLAVEQPDLELHRPWNISSEEAAELAIEAEAAALDYSKQITNSEGAGVDTYQGRFVLANSRGFMGGYPYSRHGMSVTAIAGKGNNMHRDYWYTSDRYPERLAKGTDVGTYAAQRALSRLSARRIGTGKYPVLFEAPLALGLLGALTQAISGGALYRKSTFLLDSLGKQVMADHLQISENPFIKGALGSSAFDDEGVQTRARQLLTDGILNGYLLSTYTARKLGMRTTGNAGGSHNLLLSSSLTRRTDDLPAMLKKMGTGILVTELIGQGVNYVTGDYSRGAFGYWVENGEIQHAITEFTIAGNLRDIFLNIVGVGSDVITRGSKTTGSILIDSMAIAGQ</sequence>
<comment type="similarity">
    <text evidence="1">Belongs to the peptidase U62 family.</text>
</comment>
<dbReference type="InterPro" id="IPR045569">
    <property type="entry name" value="Metalloprtase-TldD/E_C"/>
</dbReference>
<dbReference type="Proteomes" id="UP000293398">
    <property type="component" value="Unassembled WGS sequence"/>
</dbReference>
<feature type="domain" description="Metalloprotease TldD/E N-terminal" evidence="2">
    <location>
        <begin position="41"/>
        <end position="101"/>
    </location>
</feature>
<evidence type="ECO:0000259" key="4">
    <source>
        <dbReference type="Pfam" id="PF19290"/>
    </source>
</evidence>
<evidence type="ECO:0000313" key="5">
    <source>
        <dbReference type="EMBL" id="RZT99433.1"/>
    </source>
</evidence>
<protein>
    <submittedName>
        <fullName evidence="5">Microcin-processing peptidase 1</fullName>
    </submittedName>
</protein>
<name>A0A4Q7VSA9_9BURK</name>
<dbReference type="PANTHER" id="PTHR43421">
    <property type="entry name" value="METALLOPROTEASE PMBA"/>
    <property type="match status" value="1"/>
</dbReference>
<dbReference type="EMBL" id="SHKO01000001">
    <property type="protein sequence ID" value="RZT99433.1"/>
    <property type="molecule type" value="Genomic_DNA"/>
</dbReference>
<dbReference type="Pfam" id="PF01523">
    <property type="entry name" value="PmbA_TldD_1st"/>
    <property type="match status" value="1"/>
</dbReference>
<feature type="domain" description="Metalloprotease TldD/E central" evidence="4">
    <location>
        <begin position="129"/>
        <end position="235"/>
    </location>
</feature>
<evidence type="ECO:0000259" key="2">
    <source>
        <dbReference type="Pfam" id="PF01523"/>
    </source>
</evidence>
<dbReference type="GO" id="GO:0006508">
    <property type="term" value="P:proteolysis"/>
    <property type="evidence" value="ECO:0007669"/>
    <property type="project" value="InterPro"/>
</dbReference>
<dbReference type="SUPFAM" id="SSF111283">
    <property type="entry name" value="Putative modulator of DNA gyrase, PmbA/TldD"/>
    <property type="match status" value="1"/>
</dbReference>
<dbReference type="InterPro" id="IPR045570">
    <property type="entry name" value="Metalloprtase-TldD/E_cen_dom"/>
</dbReference>
<dbReference type="Gene3D" id="3.30.2290.10">
    <property type="entry name" value="PmbA/TldD superfamily"/>
    <property type="match status" value="1"/>
</dbReference>
<dbReference type="InterPro" id="IPR035068">
    <property type="entry name" value="TldD/PmbA_N"/>
</dbReference>
<evidence type="ECO:0000256" key="1">
    <source>
        <dbReference type="ARBA" id="ARBA00005836"/>
    </source>
</evidence>
<dbReference type="InterPro" id="IPR047657">
    <property type="entry name" value="PmbA"/>
</dbReference>
<proteinExistence type="inferred from homology"/>
<accession>A0A4Q7VSA9</accession>
<dbReference type="GO" id="GO:0005829">
    <property type="term" value="C:cytosol"/>
    <property type="evidence" value="ECO:0007669"/>
    <property type="project" value="TreeGrafter"/>
</dbReference>